<dbReference type="Proteomes" id="UP000316330">
    <property type="component" value="Unassembled WGS sequence"/>
</dbReference>
<organism evidence="2 3">
    <name type="scientific">Cohnella terricola</name>
    <dbReference type="NCBI Taxonomy" id="1289167"/>
    <lineage>
        <taxon>Bacteria</taxon>
        <taxon>Bacillati</taxon>
        <taxon>Bacillota</taxon>
        <taxon>Bacilli</taxon>
        <taxon>Bacillales</taxon>
        <taxon>Paenibacillaceae</taxon>
        <taxon>Cohnella</taxon>
    </lineage>
</organism>
<evidence type="ECO:0008006" key="4">
    <source>
        <dbReference type="Google" id="ProtNLM"/>
    </source>
</evidence>
<dbReference type="PANTHER" id="PTHR33886">
    <property type="entry name" value="UNSATURATED RHAMNOGALACTURONAN HYDROLASE (EUROFUNG)"/>
    <property type="match status" value="1"/>
</dbReference>
<dbReference type="GO" id="GO:0005975">
    <property type="term" value="P:carbohydrate metabolic process"/>
    <property type="evidence" value="ECO:0007669"/>
    <property type="project" value="InterPro"/>
</dbReference>
<dbReference type="SUPFAM" id="SSF48208">
    <property type="entry name" value="Six-hairpin glycosidases"/>
    <property type="match status" value="1"/>
</dbReference>
<dbReference type="RefSeq" id="WP_144698609.1">
    <property type="nucleotide sequence ID" value="NZ_VNJJ01000002.1"/>
</dbReference>
<proteinExistence type="predicted"/>
<dbReference type="Pfam" id="PF07470">
    <property type="entry name" value="Glyco_hydro_88"/>
    <property type="match status" value="1"/>
</dbReference>
<evidence type="ECO:0000313" key="3">
    <source>
        <dbReference type="Proteomes" id="UP000316330"/>
    </source>
</evidence>
<dbReference type="InterPro" id="IPR012341">
    <property type="entry name" value="6hp_glycosidase-like_sf"/>
</dbReference>
<dbReference type="EMBL" id="VNJJ01000002">
    <property type="protein sequence ID" value="TVY03024.1"/>
    <property type="molecule type" value="Genomic_DNA"/>
</dbReference>
<dbReference type="Gene3D" id="1.50.10.10">
    <property type="match status" value="1"/>
</dbReference>
<evidence type="ECO:0000313" key="2">
    <source>
        <dbReference type="EMBL" id="TVY03024.1"/>
    </source>
</evidence>
<dbReference type="InterPro" id="IPR008928">
    <property type="entry name" value="6-hairpin_glycosidase_sf"/>
</dbReference>
<comment type="caution">
    <text evidence="2">The sequence shown here is derived from an EMBL/GenBank/DDBJ whole genome shotgun (WGS) entry which is preliminary data.</text>
</comment>
<keyword evidence="1" id="KW-0378">Hydrolase</keyword>
<dbReference type="OrthoDB" id="9807186at2"/>
<keyword evidence="3" id="KW-1185">Reference proteome</keyword>
<dbReference type="GO" id="GO:0016787">
    <property type="term" value="F:hydrolase activity"/>
    <property type="evidence" value="ECO:0007669"/>
    <property type="project" value="UniProtKB-KW"/>
</dbReference>
<dbReference type="AlphaFoldDB" id="A0A559JT16"/>
<evidence type="ECO:0000256" key="1">
    <source>
        <dbReference type="ARBA" id="ARBA00022801"/>
    </source>
</evidence>
<dbReference type="InterPro" id="IPR010905">
    <property type="entry name" value="Glyco_hydro_88"/>
</dbReference>
<dbReference type="InterPro" id="IPR052043">
    <property type="entry name" value="PolySaccharide_Degr_Enz"/>
</dbReference>
<gene>
    <name evidence="2" type="ORF">FPZ45_03800</name>
</gene>
<protein>
    <recommendedName>
        <fullName evidence="4">Glycosyl hydrolase</fullName>
    </recommendedName>
</protein>
<name>A0A559JT16_9BACL</name>
<accession>A0A559JT16</accession>
<reference evidence="2 3" key="1">
    <citation type="submission" date="2019-07" db="EMBL/GenBank/DDBJ databases">
        <authorList>
            <person name="Kim J."/>
        </authorList>
    </citation>
    <scope>NUCLEOTIDE SEQUENCE [LARGE SCALE GENOMIC DNA]</scope>
    <source>
        <strain evidence="2 3">G13</strain>
    </source>
</reference>
<dbReference type="PANTHER" id="PTHR33886:SF8">
    <property type="entry name" value="UNSATURATED RHAMNOGALACTURONAN HYDROLASE (EUROFUNG)"/>
    <property type="match status" value="1"/>
</dbReference>
<sequence length="752" mass="85497">MNERMEPGSSISEAGVTEPADVLRLVTGRMLETRPKHAVRLRPYTEVPIRQSSPFGPYQADFASLWPDSSAGDLAYAAARFHADREQEVVVTIIGAVKLWIDGRELLSFSRGTTAVSVRMKRGWNAMLIKCIHDGQDWGFGITIGFPRYPTMWAKDYLFSTRPTFPQSELLGEEGFAYIGPFRSPRGPCNERQLADRMEVKLQPETDPAPFDKSCRYEGELLEWQPKPCFGDRPEYADFCRLYGSTSSACAFGVTGYQGSGDGGELKLRMTHEGPAKIWVNGIAVYRAIQSGEAEITVPNKNARHEVCVKSVRSEQGWGFTAFITNGKGERIESLPYLDTRRSRNVEWAYIGPFGLPEPQTAVELLDYPFDVERNVAFDRTYPTGQGNLAYWRLNAPATSIRPYMDGFFFGQWFYAIQLGLYGLLASAEWTDNQEQRSYVLESMSVMARYFDYAHWDKERYDVSSLIPRALELQELDPCGIPGLMMIEAYCRLDDPRIMSVITKLADTVMNRVPRLEDGTLFRVETMWADDLFMSCPFLARLGSLTEDASYFDEAVRQVEGFRRRLWMADKRLFSHIYFPADHEANRVPWGRGNGWILFALTEILLYLPPEHPGRETLRGRFEELAAGVAAQQGDTGMWHQVLDEPDSYEETSCTAMFVLSLARGLRLGWFRECKDTAMEAMLRGWTALLERCIDRHGNVYGVCLGSGCARDKAYYFDIPTYINDDHGTGVVLLAAVEMEKLRMHETDRRNR</sequence>